<evidence type="ECO:0000313" key="3">
    <source>
        <dbReference type="Proteomes" id="UP000027222"/>
    </source>
</evidence>
<feature type="compositionally biased region" description="Polar residues" evidence="1">
    <location>
        <begin position="14"/>
        <end position="29"/>
    </location>
</feature>
<accession>A0A067ST64</accession>
<dbReference type="Proteomes" id="UP000027222">
    <property type="component" value="Unassembled WGS sequence"/>
</dbReference>
<evidence type="ECO:0000256" key="1">
    <source>
        <dbReference type="SAM" id="MobiDB-lite"/>
    </source>
</evidence>
<protein>
    <submittedName>
        <fullName evidence="2">Uncharacterized protein</fullName>
    </submittedName>
</protein>
<feature type="region of interest" description="Disordered" evidence="1">
    <location>
        <begin position="14"/>
        <end position="50"/>
    </location>
</feature>
<keyword evidence="3" id="KW-1185">Reference proteome</keyword>
<sequence length="129" mass="13679">MSTLACHSIALPSPSSTCNPSHLHSSSYNIRPHARRSAGNPKTKLASRNRPTGLVINTTVPAPAFALACSNLPPRPAVSTATQSQRRRRCPSLPFPYSPFVCLVAGAAATGRQGPVCMQICLAWAVIFL</sequence>
<organism evidence="2 3">
    <name type="scientific">Galerina marginata (strain CBS 339.88)</name>
    <dbReference type="NCBI Taxonomy" id="685588"/>
    <lineage>
        <taxon>Eukaryota</taxon>
        <taxon>Fungi</taxon>
        <taxon>Dikarya</taxon>
        <taxon>Basidiomycota</taxon>
        <taxon>Agaricomycotina</taxon>
        <taxon>Agaricomycetes</taxon>
        <taxon>Agaricomycetidae</taxon>
        <taxon>Agaricales</taxon>
        <taxon>Agaricineae</taxon>
        <taxon>Strophariaceae</taxon>
        <taxon>Galerina</taxon>
    </lineage>
</organism>
<proteinExistence type="predicted"/>
<dbReference type="AlphaFoldDB" id="A0A067ST64"/>
<name>A0A067ST64_GALM3</name>
<gene>
    <name evidence="2" type="ORF">GALMADRAFT_250990</name>
</gene>
<dbReference type="HOGENOM" id="CLU_1948961_0_0_1"/>
<evidence type="ECO:0000313" key="2">
    <source>
        <dbReference type="EMBL" id="KDR74135.1"/>
    </source>
</evidence>
<reference evidence="3" key="1">
    <citation type="journal article" date="2014" name="Proc. Natl. Acad. Sci. U.S.A.">
        <title>Extensive sampling of basidiomycete genomes demonstrates inadequacy of the white-rot/brown-rot paradigm for wood decay fungi.</title>
        <authorList>
            <person name="Riley R."/>
            <person name="Salamov A.A."/>
            <person name="Brown D.W."/>
            <person name="Nagy L.G."/>
            <person name="Floudas D."/>
            <person name="Held B.W."/>
            <person name="Levasseur A."/>
            <person name="Lombard V."/>
            <person name="Morin E."/>
            <person name="Otillar R."/>
            <person name="Lindquist E.A."/>
            <person name="Sun H."/>
            <person name="LaButti K.M."/>
            <person name="Schmutz J."/>
            <person name="Jabbour D."/>
            <person name="Luo H."/>
            <person name="Baker S.E."/>
            <person name="Pisabarro A.G."/>
            <person name="Walton J.D."/>
            <person name="Blanchette R.A."/>
            <person name="Henrissat B."/>
            <person name="Martin F."/>
            <person name="Cullen D."/>
            <person name="Hibbett D.S."/>
            <person name="Grigoriev I.V."/>
        </authorList>
    </citation>
    <scope>NUCLEOTIDE SEQUENCE [LARGE SCALE GENOMIC DNA]</scope>
    <source>
        <strain evidence="3">CBS 339.88</strain>
    </source>
</reference>
<dbReference type="EMBL" id="KL142384">
    <property type="protein sequence ID" value="KDR74135.1"/>
    <property type="molecule type" value="Genomic_DNA"/>
</dbReference>